<keyword evidence="3" id="KW-1185">Reference proteome</keyword>
<keyword evidence="1" id="KW-0175">Coiled coil</keyword>
<dbReference type="EMBL" id="QOZG01000041">
    <property type="protein sequence ID" value="RCS21419.1"/>
    <property type="molecule type" value="Genomic_DNA"/>
</dbReference>
<accession>A0A368JW68</accession>
<evidence type="ECO:0000313" key="3">
    <source>
        <dbReference type="Proteomes" id="UP000253420"/>
    </source>
</evidence>
<sequence length="121" mass="14150">MPALFGAMFGMSVIQQVMGLFSMFGSMNQSRQIQEQQRKQLEESNKNTQALLEKQKKTIDENRELTEKLKLEIEKMEKSKNKEQPPITINNFNNDNNRYNQYLDKWIVCHGSPSKNGMIFC</sequence>
<protein>
    <submittedName>
        <fullName evidence="2">Uncharacterized protein</fullName>
    </submittedName>
</protein>
<proteinExistence type="predicted"/>
<gene>
    <name evidence="2" type="ORF">DUT91_24195</name>
</gene>
<comment type="caution">
    <text evidence="2">The sequence shown here is derived from an EMBL/GenBank/DDBJ whole genome shotgun (WGS) entry which is preliminary data.</text>
</comment>
<name>A0A368JW68_9HYPH</name>
<organism evidence="2 3">
    <name type="scientific">Phyllobacterium salinisoli</name>
    <dbReference type="NCBI Taxonomy" id="1899321"/>
    <lineage>
        <taxon>Bacteria</taxon>
        <taxon>Pseudomonadati</taxon>
        <taxon>Pseudomonadota</taxon>
        <taxon>Alphaproteobacteria</taxon>
        <taxon>Hyphomicrobiales</taxon>
        <taxon>Phyllobacteriaceae</taxon>
        <taxon>Phyllobacterium</taxon>
    </lineage>
</organism>
<evidence type="ECO:0000256" key="1">
    <source>
        <dbReference type="SAM" id="Coils"/>
    </source>
</evidence>
<feature type="coiled-coil region" evidence="1">
    <location>
        <begin position="27"/>
        <end position="82"/>
    </location>
</feature>
<dbReference type="AlphaFoldDB" id="A0A368JW68"/>
<evidence type="ECO:0000313" key="2">
    <source>
        <dbReference type="EMBL" id="RCS21419.1"/>
    </source>
</evidence>
<dbReference type="Proteomes" id="UP000253420">
    <property type="component" value="Unassembled WGS sequence"/>
</dbReference>
<dbReference type="RefSeq" id="WP_114442948.1">
    <property type="nucleotide sequence ID" value="NZ_QOZG01000041.1"/>
</dbReference>
<reference evidence="2 3" key="1">
    <citation type="submission" date="2018-07" db="EMBL/GenBank/DDBJ databases">
        <title>The draft genome of Phyllobacterium salinisoli.</title>
        <authorList>
            <person name="Liu L."/>
            <person name="Li L."/>
            <person name="Zhang X."/>
            <person name="Liang L."/>
        </authorList>
    </citation>
    <scope>NUCLEOTIDE SEQUENCE [LARGE SCALE GENOMIC DNA]</scope>
    <source>
        <strain evidence="2 3">LLAN61</strain>
    </source>
</reference>